<keyword evidence="10" id="KW-1003">Cell membrane</keyword>
<evidence type="ECO:0000313" key="12">
    <source>
        <dbReference type="Proteomes" id="UP000190837"/>
    </source>
</evidence>
<feature type="transmembrane region" description="Helical" evidence="10">
    <location>
        <begin position="117"/>
        <end position="134"/>
    </location>
</feature>
<keyword evidence="2 10" id="KW-0597">Phosphoprotein</keyword>
<dbReference type="PANTHER" id="PTHR30578:SF0">
    <property type="entry name" value="ION-TRANSLOCATING OXIDOREDUCTASE COMPLEX SUBUNIT D"/>
    <property type="match status" value="1"/>
</dbReference>
<keyword evidence="3 10" id="KW-0285">Flavoprotein</keyword>
<feature type="transmembrane region" description="Helical" evidence="10">
    <location>
        <begin position="202"/>
        <end position="223"/>
    </location>
</feature>
<feature type="transmembrane region" description="Helical" evidence="10">
    <location>
        <begin position="259"/>
        <end position="277"/>
    </location>
</feature>
<reference evidence="12" key="1">
    <citation type="submission" date="2016-04" db="EMBL/GenBank/DDBJ databases">
        <authorList>
            <person name="Tagini F."/>
        </authorList>
    </citation>
    <scope>NUCLEOTIDE SEQUENCE [LARGE SCALE GENOMIC DNA]</scope>
    <source>
        <strain evidence="12">CHUV0807</strain>
    </source>
</reference>
<evidence type="ECO:0000256" key="10">
    <source>
        <dbReference type="HAMAP-Rule" id="MF_00462"/>
    </source>
</evidence>
<dbReference type="InterPro" id="IPR004338">
    <property type="entry name" value="NqrB/RnfD"/>
</dbReference>
<sequence length="306" mass="32717">MIPSTSPYLHTAPPLRRVMLQVAAATLPGILVLLYWQGSRWLGQLVLTIAAAYALEAAVLWLRRKPYAPLRDGSVLVTAVLLALSLPVLAPWWIPLVGIAFAVLLGKHLYGGLGQNPFNPAMVGFAVLLISFPAQMSGMPAAPVSLFSVDATSAATLLDHSRILRIAGEPLAALYPPWQQQLLNLAWLIGGIWLTTTRAADWRLLVSTLIGATAAALTFWLAMPLALNPYSQLMSGAIIFGACFIATDPVTAATTPRGRFLYGILVGALAIAIRNLGNFPDGVAFAILIANGLVPLIDPLTQPRYR</sequence>
<dbReference type="InterPro" id="IPR011303">
    <property type="entry name" value="RnfD_bac"/>
</dbReference>
<dbReference type="EMBL" id="FKLO01000014">
    <property type="protein sequence ID" value="SAY56344.1"/>
    <property type="molecule type" value="Genomic_DNA"/>
</dbReference>
<evidence type="ECO:0000256" key="9">
    <source>
        <dbReference type="ARBA" id="ARBA00023136"/>
    </source>
</evidence>
<evidence type="ECO:0000256" key="2">
    <source>
        <dbReference type="ARBA" id="ARBA00022553"/>
    </source>
</evidence>
<keyword evidence="5 10" id="KW-0812">Transmembrane</keyword>
<dbReference type="RefSeq" id="WP_079538987.1">
    <property type="nucleotide sequence ID" value="NZ_FKLO01000014.1"/>
</dbReference>
<evidence type="ECO:0000256" key="4">
    <source>
        <dbReference type="ARBA" id="ARBA00022643"/>
    </source>
</evidence>
<comment type="similarity">
    <text evidence="10">Belongs to the NqrB/RnfD family.</text>
</comment>
<dbReference type="GO" id="GO:0005886">
    <property type="term" value="C:plasma membrane"/>
    <property type="evidence" value="ECO:0007669"/>
    <property type="project" value="UniProtKB-SubCell"/>
</dbReference>
<feature type="transmembrane region" description="Helical" evidence="10">
    <location>
        <begin position="283"/>
        <end position="301"/>
    </location>
</feature>
<feature type="transmembrane region" description="Helical" evidence="10">
    <location>
        <begin position="18"/>
        <end position="36"/>
    </location>
</feature>
<evidence type="ECO:0000256" key="5">
    <source>
        <dbReference type="ARBA" id="ARBA00022692"/>
    </source>
</evidence>
<evidence type="ECO:0000256" key="3">
    <source>
        <dbReference type="ARBA" id="ARBA00022630"/>
    </source>
</evidence>
<dbReference type="HAMAP" id="MF_00462">
    <property type="entry name" value="RsxD_RnfD"/>
    <property type="match status" value="1"/>
</dbReference>
<proteinExistence type="inferred from homology"/>
<evidence type="ECO:0000256" key="7">
    <source>
        <dbReference type="ARBA" id="ARBA00022982"/>
    </source>
</evidence>
<keyword evidence="6 10" id="KW-1278">Translocase</keyword>
<dbReference type="EC" id="7.-.-.-" evidence="10"/>
<name>A0A1C3HNR1_9GAMM</name>
<keyword evidence="9 10" id="KW-0472">Membrane</keyword>
<comment type="subcellular location">
    <subcellularLocation>
        <location evidence="10">Cell inner membrane</location>
        <topology evidence="10">Multi-pass membrane protein</topology>
    </subcellularLocation>
</comment>
<feature type="modified residue" description="FMN phosphoryl threonine" evidence="10">
    <location>
        <position position="156"/>
    </location>
</feature>
<keyword evidence="4 10" id="KW-0288">FMN</keyword>
<dbReference type="PANTHER" id="PTHR30578">
    <property type="entry name" value="ELECTRON TRANSPORT COMPLEX PROTEIN RNFD"/>
    <property type="match status" value="1"/>
</dbReference>
<protein>
    <recommendedName>
        <fullName evidence="10">Ion-translocating oxidoreductase complex subunit D</fullName>
        <ecNumber evidence="10">7.-.-.-</ecNumber>
    </recommendedName>
    <alternativeName>
        <fullName evidence="10">Rnf electron transport complex subunit D</fullName>
    </alternativeName>
</protein>
<dbReference type="NCBIfam" id="TIGR01946">
    <property type="entry name" value="rnfD"/>
    <property type="match status" value="1"/>
</dbReference>
<evidence type="ECO:0000256" key="6">
    <source>
        <dbReference type="ARBA" id="ARBA00022967"/>
    </source>
</evidence>
<keyword evidence="7 10" id="KW-0249">Electron transport</keyword>
<comment type="function">
    <text evidence="10">Part of a membrane-bound complex that couples electron transfer with translocation of ions across the membrane.</text>
</comment>
<evidence type="ECO:0000313" key="11">
    <source>
        <dbReference type="EMBL" id="SAY56344.1"/>
    </source>
</evidence>
<gene>
    <name evidence="10" type="primary">rnfD</name>
    <name evidence="11" type="ORF">CHUV0807_0229</name>
</gene>
<evidence type="ECO:0000256" key="8">
    <source>
        <dbReference type="ARBA" id="ARBA00022989"/>
    </source>
</evidence>
<evidence type="ECO:0000256" key="1">
    <source>
        <dbReference type="ARBA" id="ARBA00022448"/>
    </source>
</evidence>
<feature type="transmembrane region" description="Helical" evidence="10">
    <location>
        <begin position="229"/>
        <end position="247"/>
    </location>
</feature>
<dbReference type="Pfam" id="PF03116">
    <property type="entry name" value="NQR2_RnfD_RnfE"/>
    <property type="match status" value="1"/>
</dbReference>
<organism evidence="11 12">
    <name type="scientific">Cardiobacterium hominis</name>
    <dbReference type="NCBI Taxonomy" id="2718"/>
    <lineage>
        <taxon>Bacteria</taxon>
        <taxon>Pseudomonadati</taxon>
        <taxon>Pseudomonadota</taxon>
        <taxon>Gammaproteobacteria</taxon>
        <taxon>Cardiobacteriales</taxon>
        <taxon>Cardiobacteriaceae</taxon>
        <taxon>Cardiobacterium</taxon>
    </lineage>
</organism>
<keyword evidence="8 10" id="KW-1133">Transmembrane helix</keyword>
<dbReference type="Proteomes" id="UP000190837">
    <property type="component" value="Unassembled WGS sequence"/>
</dbReference>
<comment type="subunit">
    <text evidence="10">The complex is composed of six subunits: RnfA, RnfB, RnfC, RnfD, RnfE and RnfG.</text>
</comment>
<feature type="transmembrane region" description="Helical" evidence="10">
    <location>
        <begin position="74"/>
        <end position="105"/>
    </location>
</feature>
<dbReference type="GO" id="GO:0055085">
    <property type="term" value="P:transmembrane transport"/>
    <property type="evidence" value="ECO:0007669"/>
    <property type="project" value="InterPro"/>
</dbReference>
<comment type="cofactor">
    <cofactor evidence="10">
        <name>FMN</name>
        <dbReference type="ChEBI" id="CHEBI:58210"/>
    </cofactor>
</comment>
<dbReference type="AlphaFoldDB" id="A0A1C3HNR1"/>
<dbReference type="GO" id="GO:0022900">
    <property type="term" value="P:electron transport chain"/>
    <property type="evidence" value="ECO:0007669"/>
    <property type="project" value="UniProtKB-UniRule"/>
</dbReference>
<keyword evidence="10" id="KW-0997">Cell inner membrane</keyword>
<keyword evidence="1 10" id="KW-0813">Transport</keyword>
<accession>A0A1C3HNR1</accession>
<feature type="transmembrane region" description="Helical" evidence="10">
    <location>
        <begin position="42"/>
        <end position="62"/>
    </location>
</feature>